<keyword evidence="1" id="KW-0812">Transmembrane</keyword>
<keyword evidence="1" id="KW-1133">Transmembrane helix</keyword>
<dbReference type="HOGENOM" id="CLU_1556725_0_0_1"/>
<feature type="transmembrane region" description="Helical" evidence="1">
    <location>
        <begin position="23"/>
        <end position="46"/>
    </location>
</feature>
<accession>R7V3R1</accession>
<dbReference type="SUPFAM" id="SSF81321">
    <property type="entry name" value="Family A G protein-coupled receptor-like"/>
    <property type="match status" value="1"/>
</dbReference>
<evidence type="ECO:0000313" key="2">
    <source>
        <dbReference type="EMBL" id="ELU13493.1"/>
    </source>
</evidence>
<dbReference type="AlphaFoldDB" id="R7V3R1"/>
<reference evidence="4" key="1">
    <citation type="submission" date="2012-12" db="EMBL/GenBank/DDBJ databases">
        <authorList>
            <person name="Hellsten U."/>
            <person name="Grimwood J."/>
            <person name="Chapman J.A."/>
            <person name="Shapiro H."/>
            <person name="Aerts A."/>
            <person name="Otillar R.P."/>
            <person name="Terry A.Y."/>
            <person name="Boore J.L."/>
            <person name="Simakov O."/>
            <person name="Marletaz F."/>
            <person name="Cho S.-J."/>
            <person name="Edsinger-Gonzales E."/>
            <person name="Havlak P."/>
            <person name="Kuo D.-H."/>
            <person name="Larsson T."/>
            <person name="Lv J."/>
            <person name="Arendt D."/>
            <person name="Savage R."/>
            <person name="Osoegawa K."/>
            <person name="de Jong P."/>
            <person name="Lindberg D.R."/>
            <person name="Seaver E.C."/>
            <person name="Weisblat D.A."/>
            <person name="Putnam N.H."/>
            <person name="Grigoriev I.V."/>
            <person name="Rokhsar D.S."/>
        </authorList>
    </citation>
    <scope>NUCLEOTIDE SEQUENCE</scope>
    <source>
        <strain evidence="4">I ESC-2004</strain>
    </source>
</reference>
<dbReference type="Gene3D" id="1.20.1070.10">
    <property type="entry name" value="Rhodopsin 7-helix transmembrane proteins"/>
    <property type="match status" value="1"/>
</dbReference>
<evidence type="ECO:0000256" key="1">
    <source>
        <dbReference type="SAM" id="Phobius"/>
    </source>
</evidence>
<reference evidence="3" key="3">
    <citation type="submission" date="2015-06" db="UniProtKB">
        <authorList>
            <consortium name="EnsemblMetazoa"/>
        </authorList>
    </citation>
    <scope>IDENTIFICATION</scope>
</reference>
<protein>
    <submittedName>
        <fullName evidence="2 3">Uncharacterized protein</fullName>
    </submittedName>
</protein>
<keyword evidence="1" id="KW-0472">Membrane</keyword>
<dbReference type="Proteomes" id="UP000014760">
    <property type="component" value="Unassembled WGS sequence"/>
</dbReference>
<dbReference type="EMBL" id="KB295185">
    <property type="protein sequence ID" value="ELU13493.1"/>
    <property type="molecule type" value="Genomic_DNA"/>
</dbReference>
<keyword evidence="4" id="KW-1185">Reference proteome</keyword>
<reference evidence="2 4" key="2">
    <citation type="journal article" date="2013" name="Nature">
        <title>Insights into bilaterian evolution from three spiralian genomes.</title>
        <authorList>
            <person name="Simakov O."/>
            <person name="Marletaz F."/>
            <person name="Cho S.J."/>
            <person name="Edsinger-Gonzales E."/>
            <person name="Havlak P."/>
            <person name="Hellsten U."/>
            <person name="Kuo D.H."/>
            <person name="Larsson T."/>
            <person name="Lv J."/>
            <person name="Arendt D."/>
            <person name="Savage R."/>
            <person name="Osoegawa K."/>
            <person name="de Jong P."/>
            <person name="Grimwood J."/>
            <person name="Chapman J.A."/>
            <person name="Shapiro H."/>
            <person name="Aerts A."/>
            <person name="Otillar R.P."/>
            <person name="Terry A.Y."/>
            <person name="Boore J.L."/>
            <person name="Grigoriev I.V."/>
            <person name="Lindberg D.R."/>
            <person name="Seaver E.C."/>
            <person name="Weisblat D.A."/>
            <person name="Putnam N.H."/>
            <person name="Rokhsar D.S."/>
        </authorList>
    </citation>
    <scope>NUCLEOTIDE SEQUENCE</scope>
    <source>
        <strain evidence="2 4">I ESC-2004</strain>
    </source>
</reference>
<feature type="transmembrane region" description="Helical" evidence="1">
    <location>
        <begin position="106"/>
        <end position="127"/>
    </location>
</feature>
<dbReference type="EnsemblMetazoa" id="CapteT216221">
    <property type="protein sequence ID" value="CapteP216221"/>
    <property type="gene ID" value="CapteG216221"/>
</dbReference>
<gene>
    <name evidence="2" type="ORF">CAPTEDRAFT_216221</name>
</gene>
<evidence type="ECO:0000313" key="3">
    <source>
        <dbReference type="EnsemblMetazoa" id="CapteP216221"/>
    </source>
</evidence>
<proteinExistence type="predicted"/>
<organism evidence="2">
    <name type="scientific">Capitella teleta</name>
    <name type="common">Polychaete worm</name>
    <dbReference type="NCBI Taxonomy" id="283909"/>
    <lineage>
        <taxon>Eukaryota</taxon>
        <taxon>Metazoa</taxon>
        <taxon>Spiralia</taxon>
        <taxon>Lophotrochozoa</taxon>
        <taxon>Annelida</taxon>
        <taxon>Polychaeta</taxon>
        <taxon>Sedentaria</taxon>
        <taxon>Scolecida</taxon>
        <taxon>Capitellidae</taxon>
        <taxon>Capitella</taxon>
    </lineage>
</organism>
<dbReference type="EMBL" id="AMQN01005134">
    <property type="status" value="NOT_ANNOTATED_CDS"/>
    <property type="molecule type" value="Genomic_DNA"/>
</dbReference>
<name>R7V3R1_CAPTE</name>
<feature type="transmembrane region" description="Helical" evidence="1">
    <location>
        <begin position="58"/>
        <end position="80"/>
    </location>
</feature>
<evidence type="ECO:0000313" key="4">
    <source>
        <dbReference type="Proteomes" id="UP000014760"/>
    </source>
</evidence>
<sequence>MATSDMNFHADVLHAGISMSPTGLYNVACFCNYVYTSAPIAVKIVVKMLLHCKGIVGWYIRVSVMLVSILITFVLCHLLEPLSHSSLFAVLWGVCEVYSESHYTQIMVTNGLEWFSFASNFIFYCIFHKQFQDSLKKSCCWLCHRHNVTAQMPATCLTAESKETAFQNNNTG</sequence>